<reference evidence="1 2" key="1">
    <citation type="journal article" date="2009" name="PLoS Genet.">
        <title>The complete genome and proteome of Laribacter hongkongensis reveal potential mechanisms for adaptations to different temperatures and habitats.</title>
        <authorList>
            <person name="Woo P.C."/>
            <person name="Lau S.K."/>
            <person name="Tse H."/>
            <person name="Teng J.L."/>
            <person name="Curreem S.O."/>
            <person name="Tsang A.K."/>
            <person name="Fan R.Y."/>
            <person name="Wong G.K."/>
            <person name="Huang Y."/>
            <person name="Loman N.J."/>
            <person name="Snyder L.A."/>
            <person name="Cai J.J."/>
            <person name="Huang J.D."/>
            <person name="Mak W."/>
            <person name="Pallen M.J."/>
            <person name="Lok S."/>
            <person name="Yuen K.Y."/>
        </authorList>
    </citation>
    <scope>NUCLEOTIDE SEQUENCE [LARGE SCALE GENOMIC DNA]</scope>
    <source>
        <strain evidence="1 2">HLHK9</strain>
    </source>
</reference>
<evidence type="ECO:0000313" key="1">
    <source>
        <dbReference type="EMBL" id="ACO74195.1"/>
    </source>
</evidence>
<name>C1D6T8_LARHH</name>
<keyword evidence="2" id="KW-1185">Reference proteome</keyword>
<dbReference type="Proteomes" id="UP000002010">
    <property type="component" value="Chromosome"/>
</dbReference>
<gene>
    <name evidence="1" type="ordered locus">LHK_01204</name>
</gene>
<proteinExistence type="predicted"/>
<dbReference type="EMBL" id="CP001154">
    <property type="protein sequence ID" value="ACO74195.1"/>
    <property type="molecule type" value="Genomic_DNA"/>
</dbReference>
<organism evidence="1 2">
    <name type="scientific">Laribacter hongkongensis (strain HLHK9)</name>
    <dbReference type="NCBI Taxonomy" id="557598"/>
    <lineage>
        <taxon>Bacteria</taxon>
        <taxon>Pseudomonadati</taxon>
        <taxon>Pseudomonadota</taxon>
        <taxon>Betaproteobacteria</taxon>
        <taxon>Neisseriales</taxon>
        <taxon>Aquaspirillaceae</taxon>
        <taxon>Laribacter</taxon>
    </lineage>
</organism>
<protein>
    <submittedName>
        <fullName evidence="1">Uncharacterized protein</fullName>
    </submittedName>
</protein>
<evidence type="ECO:0000313" key="2">
    <source>
        <dbReference type="Proteomes" id="UP000002010"/>
    </source>
</evidence>
<dbReference type="HOGENOM" id="CLU_1684396_0_0_4"/>
<dbReference type="KEGG" id="lhk:LHK_01204"/>
<dbReference type="STRING" id="557598.LHK_01204"/>
<sequence length="156" mass="16800">MTHPYPAGQPGRWPAGYRPDFPGLGRHDSGSCRTLRPTDSPCDCRHRHAPVAIPARITNRPVAACFYASLPSFPPGIRPDELTSRTSHQHQGGPALLTPAASSSARSYLAPVVFRDLCRARAAPLPRERRASQTCQRTPAAAAFIIGSLSLPARCP</sequence>
<accession>C1D6T8</accession>
<dbReference type="AlphaFoldDB" id="C1D6T8"/>